<proteinExistence type="predicted"/>
<organism evidence="2 3">
    <name type="scientific">Tanacetum coccineum</name>
    <dbReference type="NCBI Taxonomy" id="301880"/>
    <lineage>
        <taxon>Eukaryota</taxon>
        <taxon>Viridiplantae</taxon>
        <taxon>Streptophyta</taxon>
        <taxon>Embryophyta</taxon>
        <taxon>Tracheophyta</taxon>
        <taxon>Spermatophyta</taxon>
        <taxon>Magnoliopsida</taxon>
        <taxon>eudicotyledons</taxon>
        <taxon>Gunneridae</taxon>
        <taxon>Pentapetalae</taxon>
        <taxon>asterids</taxon>
        <taxon>campanulids</taxon>
        <taxon>Asterales</taxon>
        <taxon>Asteraceae</taxon>
        <taxon>Asteroideae</taxon>
        <taxon>Anthemideae</taxon>
        <taxon>Anthemidinae</taxon>
        <taxon>Tanacetum</taxon>
    </lineage>
</organism>
<name>A0ABQ5AZK9_9ASTR</name>
<feature type="region of interest" description="Disordered" evidence="1">
    <location>
        <begin position="83"/>
        <end position="126"/>
    </location>
</feature>
<accession>A0ABQ5AZK9</accession>
<dbReference type="EMBL" id="BQNB010012704">
    <property type="protein sequence ID" value="GJT06868.1"/>
    <property type="molecule type" value="Genomic_DNA"/>
</dbReference>
<feature type="compositionally biased region" description="Basic and acidic residues" evidence="1">
    <location>
        <begin position="103"/>
        <end position="126"/>
    </location>
</feature>
<protein>
    <submittedName>
        <fullName evidence="2">Uncharacterized protein</fullName>
    </submittedName>
</protein>
<dbReference type="Proteomes" id="UP001151760">
    <property type="component" value="Unassembled WGS sequence"/>
</dbReference>
<reference evidence="2" key="2">
    <citation type="submission" date="2022-01" db="EMBL/GenBank/DDBJ databases">
        <authorList>
            <person name="Yamashiro T."/>
            <person name="Shiraishi A."/>
            <person name="Satake H."/>
            <person name="Nakayama K."/>
        </authorList>
    </citation>
    <scope>NUCLEOTIDE SEQUENCE</scope>
</reference>
<sequence length="149" mass="17284">MFQTILEKRIKFFASKRVEEKRNKPPTKAQQRSIMTTYLKNMAGWKPKDLKTKSFANVQELFEKEMKRVNTFVDFRTELVEGTEKGRSSKKAEVMEEIAQESSSKRTGDELEQEVAKKQKMDDDKEKAELQSLMEVASDEEEVAIDAIP</sequence>
<reference evidence="2" key="1">
    <citation type="journal article" date="2022" name="Int. J. Mol. Sci.">
        <title>Draft Genome of Tanacetum Coccineum: Genomic Comparison of Closely Related Tanacetum-Family Plants.</title>
        <authorList>
            <person name="Yamashiro T."/>
            <person name="Shiraishi A."/>
            <person name="Nakayama K."/>
            <person name="Satake H."/>
        </authorList>
    </citation>
    <scope>NUCLEOTIDE SEQUENCE</scope>
</reference>
<evidence type="ECO:0000313" key="3">
    <source>
        <dbReference type="Proteomes" id="UP001151760"/>
    </source>
</evidence>
<evidence type="ECO:0000256" key="1">
    <source>
        <dbReference type="SAM" id="MobiDB-lite"/>
    </source>
</evidence>
<evidence type="ECO:0000313" key="2">
    <source>
        <dbReference type="EMBL" id="GJT06868.1"/>
    </source>
</evidence>
<comment type="caution">
    <text evidence="2">The sequence shown here is derived from an EMBL/GenBank/DDBJ whole genome shotgun (WGS) entry which is preliminary data.</text>
</comment>
<keyword evidence="3" id="KW-1185">Reference proteome</keyword>
<gene>
    <name evidence="2" type="ORF">Tco_0841330</name>
</gene>
<feature type="compositionally biased region" description="Basic and acidic residues" evidence="1">
    <location>
        <begin position="83"/>
        <end position="94"/>
    </location>
</feature>